<dbReference type="PANTHER" id="PTHR15414">
    <property type="entry name" value="OS-9-RELATED"/>
    <property type="match status" value="1"/>
</dbReference>
<sequence length="551" mass="63818">MLRKFVKNLFIMLLLTTTPARMHEAKDFDDTILYKIDFEMPDFEKNTELKNYVRTFYTHEKEKYDCMIPVMEESKKEDRSNELELCKPPLTLLKPILYTYSYRIEAYWSYEICHGHYVRQYHEERDGKNVKFQEYYLGKWNSDETENLQKEWEENRKANMKYKTTRIDNIKYPYFEMVLTDGTMCDIIDAPRTTTVRYVCYPHGKNDIYSFKETSSCNYEAIILTSVLCVLPAFHPEESKEMSIKCFNSPTEPHKPLSMLRQELNEMQLSEDDLPVPKEVNAAVVGLTHTAVLGDRNFFFSKFGTDVDKLVFKIMAATDVDTDIQDTSKEASSATPKPTAPPTTPAVSQFLEMSSILSTINGKNCLSGLTPLYTQGAGWWKYEFCYGRHVRQFHKDKKSETELFLGHFNAASHRQWLKANPDKRHQEQSSSFWHHYEKGSYCDHTGLPREINVKFTCTSSIGSLPVSMYLLEPKTCQYILVFESPMVCVLLNYIDENGLIDEYSLEKMKQAANSAANTKDTNSAIDAKVNENREETVSDSISLTSTDNIRL</sequence>
<feature type="domain" description="MRH" evidence="11">
    <location>
        <begin position="94"/>
        <end position="231"/>
    </location>
</feature>
<evidence type="ECO:0000256" key="4">
    <source>
        <dbReference type="ARBA" id="ARBA00022824"/>
    </source>
</evidence>
<keyword evidence="13" id="KW-1185">Reference proteome</keyword>
<reference evidence="12" key="2">
    <citation type="submission" date="2020-05" db="UniProtKB">
        <authorList>
            <consortium name="EnsemblMetazoa"/>
        </authorList>
    </citation>
    <scope>IDENTIFICATION</scope>
    <source>
        <strain evidence="12">IAEA</strain>
    </source>
</reference>
<comment type="subcellular location">
    <subcellularLocation>
        <location evidence="1">Endoplasmic reticulum lumen</location>
    </subcellularLocation>
</comment>
<organism evidence="12 13">
    <name type="scientific">Glossina brevipalpis</name>
    <dbReference type="NCBI Taxonomy" id="37001"/>
    <lineage>
        <taxon>Eukaryota</taxon>
        <taxon>Metazoa</taxon>
        <taxon>Ecdysozoa</taxon>
        <taxon>Arthropoda</taxon>
        <taxon>Hexapoda</taxon>
        <taxon>Insecta</taxon>
        <taxon>Pterygota</taxon>
        <taxon>Neoptera</taxon>
        <taxon>Endopterygota</taxon>
        <taxon>Diptera</taxon>
        <taxon>Brachycera</taxon>
        <taxon>Muscomorpha</taxon>
        <taxon>Hippoboscoidea</taxon>
        <taxon>Glossinidae</taxon>
        <taxon>Glossina</taxon>
    </lineage>
</organism>
<proteinExistence type="predicted"/>
<keyword evidence="4" id="KW-0256">Endoplasmic reticulum</keyword>
<dbReference type="InterPro" id="IPR009011">
    <property type="entry name" value="Man6P_isomerase_rcpt-bd_dom_sf"/>
</dbReference>
<dbReference type="STRING" id="37001.A0A1A9WZS3"/>
<evidence type="ECO:0000259" key="11">
    <source>
        <dbReference type="PROSITE" id="PS51914"/>
    </source>
</evidence>
<dbReference type="VEuPathDB" id="VectorBase:GBRI038913"/>
<dbReference type="GO" id="GO:0030968">
    <property type="term" value="P:endoplasmic reticulum unfolded protein response"/>
    <property type="evidence" value="ECO:0007669"/>
    <property type="project" value="InterPro"/>
</dbReference>
<feature type="domain" description="MRH" evidence="11">
    <location>
        <begin position="363"/>
        <end position="490"/>
    </location>
</feature>
<comment type="function">
    <text evidence="6">Probable lectin that binds selectively to improperly folded lumenal proteins. May function in endoplasmic reticulum quality control and endoplasmic reticulum-associated degradation (ERAD) of both non-glycosylated proteins and glycoproteins.</text>
</comment>
<dbReference type="EnsemblMetazoa" id="GBRI038913-RA">
    <property type="protein sequence ID" value="GBRI038913-PA"/>
    <property type="gene ID" value="GBRI038913"/>
</dbReference>
<dbReference type="Proteomes" id="UP000091820">
    <property type="component" value="Unassembled WGS sequence"/>
</dbReference>
<dbReference type="InterPro" id="IPR044865">
    <property type="entry name" value="MRH_dom"/>
</dbReference>
<keyword evidence="5" id="KW-1015">Disulfide bond</keyword>
<dbReference type="PROSITE" id="PS51914">
    <property type="entry name" value="MRH"/>
    <property type="match status" value="2"/>
</dbReference>
<dbReference type="PANTHER" id="PTHR15414:SF0">
    <property type="entry name" value="ENDOPLASMIC RETICULUM LECTIN 1"/>
    <property type="match status" value="1"/>
</dbReference>
<dbReference type="AlphaFoldDB" id="A0A1A9WZS3"/>
<evidence type="ECO:0000256" key="10">
    <source>
        <dbReference type="SAM" id="SignalP"/>
    </source>
</evidence>
<dbReference type="Gene3D" id="2.70.130.10">
    <property type="entry name" value="Mannose-6-phosphate receptor binding domain"/>
    <property type="match status" value="2"/>
</dbReference>
<evidence type="ECO:0000256" key="1">
    <source>
        <dbReference type="ARBA" id="ARBA00004319"/>
    </source>
</evidence>
<dbReference type="GO" id="GO:0005788">
    <property type="term" value="C:endoplasmic reticulum lumen"/>
    <property type="evidence" value="ECO:0007669"/>
    <property type="project" value="UniProtKB-SubCell"/>
</dbReference>
<evidence type="ECO:0000256" key="2">
    <source>
        <dbReference type="ARBA" id="ARBA00022729"/>
    </source>
</evidence>
<dbReference type="Pfam" id="PF07915">
    <property type="entry name" value="PRKCSH"/>
    <property type="match status" value="2"/>
</dbReference>
<evidence type="ECO:0000256" key="8">
    <source>
        <dbReference type="ARBA" id="ARBA00041661"/>
    </source>
</evidence>
<dbReference type="SUPFAM" id="SSF50911">
    <property type="entry name" value="Mannose 6-phosphate receptor domain"/>
    <property type="match status" value="1"/>
</dbReference>
<evidence type="ECO:0000313" key="13">
    <source>
        <dbReference type="Proteomes" id="UP000091820"/>
    </source>
</evidence>
<evidence type="ECO:0000256" key="5">
    <source>
        <dbReference type="ARBA" id="ARBA00023157"/>
    </source>
</evidence>
<dbReference type="FunFam" id="2.70.130.10:FF:000003">
    <property type="entry name" value="Endoplasmic reticulum lectin 1"/>
    <property type="match status" value="1"/>
</dbReference>
<feature type="chain" id="PRO_5008400845" description="Endoplasmic reticulum lectin 1" evidence="10">
    <location>
        <begin position="21"/>
        <end position="551"/>
    </location>
</feature>
<protein>
    <recommendedName>
        <fullName evidence="7">Endoplasmic reticulum lectin 1</fullName>
    </recommendedName>
    <alternativeName>
        <fullName evidence="8">ER lectin</fullName>
    </alternativeName>
</protein>
<keyword evidence="3" id="KW-0677">Repeat</keyword>
<dbReference type="InterPro" id="IPR012913">
    <property type="entry name" value="OS9-like_dom"/>
</dbReference>
<evidence type="ECO:0000256" key="3">
    <source>
        <dbReference type="ARBA" id="ARBA00022737"/>
    </source>
</evidence>
<keyword evidence="2 10" id="KW-0732">Signal</keyword>
<evidence type="ECO:0000256" key="7">
    <source>
        <dbReference type="ARBA" id="ARBA00041108"/>
    </source>
</evidence>
<feature type="region of interest" description="Disordered" evidence="9">
    <location>
        <begin position="325"/>
        <end position="346"/>
    </location>
</feature>
<evidence type="ECO:0000256" key="6">
    <source>
        <dbReference type="ARBA" id="ARBA00037585"/>
    </source>
</evidence>
<dbReference type="InterPro" id="IPR045149">
    <property type="entry name" value="OS-9-like"/>
</dbReference>
<evidence type="ECO:0000256" key="9">
    <source>
        <dbReference type="SAM" id="MobiDB-lite"/>
    </source>
</evidence>
<dbReference type="GO" id="GO:0030970">
    <property type="term" value="P:retrograde protein transport, ER to cytosol"/>
    <property type="evidence" value="ECO:0007669"/>
    <property type="project" value="TreeGrafter"/>
</dbReference>
<accession>A0A1A9WZS3</accession>
<dbReference type="FunFam" id="2.70.130.10:FF:000001">
    <property type="entry name" value="Endoplasmic reticulum lectin 1"/>
    <property type="match status" value="1"/>
</dbReference>
<reference evidence="13" key="1">
    <citation type="submission" date="2014-03" db="EMBL/GenBank/DDBJ databases">
        <authorList>
            <person name="Aksoy S."/>
            <person name="Warren W."/>
            <person name="Wilson R.K."/>
        </authorList>
    </citation>
    <scope>NUCLEOTIDE SEQUENCE [LARGE SCALE GENOMIC DNA]</scope>
    <source>
        <strain evidence="13">IAEA</strain>
    </source>
</reference>
<feature type="signal peptide" evidence="10">
    <location>
        <begin position="1"/>
        <end position="20"/>
    </location>
</feature>
<evidence type="ECO:0000313" key="12">
    <source>
        <dbReference type="EnsemblMetazoa" id="GBRI038913-PA"/>
    </source>
</evidence>
<name>A0A1A9WZS3_9MUSC</name>